<dbReference type="InterPro" id="IPR006462">
    <property type="entry name" value="MS5"/>
</dbReference>
<gene>
    <name evidence="1" type="ordered locus">AALP_Aa1g008400</name>
</gene>
<name>A0A087HK92_ARAAL</name>
<dbReference type="AlphaFoldDB" id="A0A087HK92"/>
<evidence type="ECO:0000313" key="2">
    <source>
        <dbReference type="Proteomes" id="UP000029120"/>
    </source>
</evidence>
<accession>A0A087HK92</accession>
<dbReference type="PANTHER" id="PTHR31260:SF39">
    <property type="entry name" value="BNAA09G28770D PROTEIN"/>
    <property type="match status" value="1"/>
</dbReference>
<protein>
    <submittedName>
        <fullName evidence="1">Uncharacterized protein</fullName>
    </submittedName>
</protein>
<proteinExistence type="predicted"/>
<sequence length="282" mass="32838">MMAVRRVVVMGLEEYQERLKRHKEEYMKMWRKYEGFETCGYGMQFDFNGLIPRICGGRYPPCRGLVLLYARLGLHRYNLLHGKNFQLIRVKKYNKTFGGASTYYITLEAEDPAIPASLQTFQARVNENQYRTLLLNCSIARPLGETKKTNKKSLFSETFGGKFLHQLMPELPSENPFKNTNRFYVLDKTELQAHDWIQLYLDLAVATAHRSLEQDRYAPTNLKILKVSIETTQDPETPNHGHDVYDATFYIRYKDTCRARVGTDFDRIAVIRRILDKGTGDL</sequence>
<keyword evidence="2" id="KW-1185">Reference proteome</keyword>
<dbReference type="Gramene" id="KFK42544">
    <property type="protein sequence ID" value="KFK42544"/>
    <property type="gene ID" value="AALP_AA1G008400"/>
</dbReference>
<dbReference type="PANTHER" id="PTHR31260">
    <property type="entry name" value="CYSTATIN/MONELLIN SUPERFAMILY PROTEIN"/>
    <property type="match status" value="1"/>
</dbReference>
<dbReference type="NCBIfam" id="TIGR01572">
    <property type="entry name" value="A_thl_para_3677"/>
    <property type="match status" value="1"/>
</dbReference>
<organism evidence="1 2">
    <name type="scientific">Arabis alpina</name>
    <name type="common">Alpine rock-cress</name>
    <dbReference type="NCBI Taxonomy" id="50452"/>
    <lineage>
        <taxon>Eukaryota</taxon>
        <taxon>Viridiplantae</taxon>
        <taxon>Streptophyta</taxon>
        <taxon>Embryophyta</taxon>
        <taxon>Tracheophyta</taxon>
        <taxon>Spermatophyta</taxon>
        <taxon>Magnoliopsida</taxon>
        <taxon>eudicotyledons</taxon>
        <taxon>Gunneridae</taxon>
        <taxon>Pentapetalae</taxon>
        <taxon>rosids</taxon>
        <taxon>malvids</taxon>
        <taxon>Brassicales</taxon>
        <taxon>Brassicaceae</taxon>
        <taxon>Arabideae</taxon>
        <taxon>Arabis</taxon>
    </lineage>
</organism>
<dbReference type="EMBL" id="CM002869">
    <property type="protein sequence ID" value="KFK42544.1"/>
    <property type="molecule type" value="Genomic_DNA"/>
</dbReference>
<dbReference type="Pfam" id="PF04776">
    <property type="entry name" value="protein_MS5"/>
    <property type="match status" value="1"/>
</dbReference>
<evidence type="ECO:0000313" key="1">
    <source>
        <dbReference type="EMBL" id="KFK42544.1"/>
    </source>
</evidence>
<dbReference type="Proteomes" id="UP000029120">
    <property type="component" value="Chromosome 1"/>
</dbReference>
<dbReference type="OrthoDB" id="1109063at2759"/>
<dbReference type="OMA" id="RRICHEQ"/>
<reference evidence="2" key="1">
    <citation type="journal article" date="2015" name="Nat. Plants">
        <title>Genome expansion of Arabis alpina linked with retrotransposition and reduced symmetric DNA methylation.</title>
        <authorList>
            <person name="Willing E.M."/>
            <person name="Rawat V."/>
            <person name="Mandakova T."/>
            <person name="Maumus F."/>
            <person name="James G.V."/>
            <person name="Nordstroem K.J."/>
            <person name="Becker C."/>
            <person name="Warthmann N."/>
            <person name="Chica C."/>
            <person name="Szarzynska B."/>
            <person name="Zytnicki M."/>
            <person name="Albani M.C."/>
            <person name="Kiefer C."/>
            <person name="Bergonzi S."/>
            <person name="Castaings L."/>
            <person name="Mateos J.L."/>
            <person name="Berns M.C."/>
            <person name="Bujdoso N."/>
            <person name="Piofczyk T."/>
            <person name="de Lorenzo L."/>
            <person name="Barrero-Sicilia C."/>
            <person name="Mateos I."/>
            <person name="Piednoel M."/>
            <person name="Hagmann J."/>
            <person name="Chen-Min-Tao R."/>
            <person name="Iglesias-Fernandez R."/>
            <person name="Schuster S.C."/>
            <person name="Alonso-Blanco C."/>
            <person name="Roudier F."/>
            <person name="Carbonero P."/>
            <person name="Paz-Ares J."/>
            <person name="Davis S.J."/>
            <person name="Pecinka A."/>
            <person name="Quesneville H."/>
            <person name="Colot V."/>
            <person name="Lysak M.A."/>
            <person name="Weigel D."/>
            <person name="Coupland G."/>
            <person name="Schneeberger K."/>
        </authorList>
    </citation>
    <scope>NUCLEOTIDE SEQUENCE [LARGE SCALE GENOMIC DNA]</scope>
    <source>
        <strain evidence="2">cv. Pajares</strain>
    </source>
</reference>